<evidence type="ECO:0000256" key="1">
    <source>
        <dbReference type="SAM" id="MobiDB-lite"/>
    </source>
</evidence>
<feature type="region of interest" description="Disordered" evidence="1">
    <location>
        <begin position="1"/>
        <end position="38"/>
    </location>
</feature>
<dbReference type="Pfam" id="PF20167">
    <property type="entry name" value="Transposase_32"/>
    <property type="match status" value="1"/>
</dbReference>
<proteinExistence type="predicted"/>
<accession>A0A0L9VJ30</accession>
<evidence type="ECO:0000313" key="4">
    <source>
        <dbReference type="Proteomes" id="UP000053144"/>
    </source>
</evidence>
<dbReference type="Proteomes" id="UP000053144">
    <property type="component" value="Chromosome 10"/>
</dbReference>
<protein>
    <recommendedName>
        <fullName evidence="2">Putative plant transposon protein domain-containing protein</fullName>
    </recommendedName>
</protein>
<feature type="compositionally biased region" description="Basic residues" evidence="1">
    <location>
        <begin position="8"/>
        <end position="21"/>
    </location>
</feature>
<reference evidence="4" key="1">
    <citation type="journal article" date="2015" name="Proc. Natl. Acad. Sci. U.S.A.">
        <title>Genome sequencing of adzuki bean (Vigna angularis) provides insight into high starch and low fat accumulation and domestication.</title>
        <authorList>
            <person name="Yang K."/>
            <person name="Tian Z."/>
            <person name="Chen C."/>
            <person name="Luo L."/>
            <person name="Zhao B."/>
            <person name="Wang Z."/>
            <person name="Yu L."/>
            <person name="Li Y."/>
            <person name="Sun Y."/>
            <person name="Li W."/>
            <person name="Chen Y."/>
            <person name="Li Y."/>
            <person name="Zhang Y."/>
            <person name="Ai D."/>
            <person name="Zhao J."/>
            <person name="Shang C."/>
            <person name="Ma Y."/>
            <person name="Wu B."/>
            <person name="Wang M."/>
            <person name="Gao L."/>
            <person name="Sun D."/>
            <person name="Zhang P."/>
            <person name="Guo F."/>
            <person name="Wang W."/>
            <person name="Li Y."/>
            <person name="Wang J."/>
            <person name="Varshney R.K."/>
            <person name="Wang J."/>
            <person name="Ling H.Q."/>
            <person name="Wan P."/>
        </authorList>
    </citation>
    <scope>NUCLEOTIDE SEQUENCE</scope>
    <source>
        <strain evidence="4">cv. Jingnong 6</strain>
    </source>
</reference>
<dbReference type="Gramene" id="KOM54744">
    <property type="protein sequence ID" value="KOM54744"/>
    <property type="gene ID" value="LR48_Vigan10g063600"/>
</dbReference>
<feature type="domain" description="Putative plant transposon protein" evidence="2">
    <location>
        <begin position="70"/>
        <end position="166"/>
    </location>
</feature>
<dbReference type="AlphaFoldDB" id="A0A0L9VJ30"/>
<dbReference type="EMBL" id="CM003380">
    <property type="protein sequence ID" value="KOM54744.1"/>
    <property type="molecule type" value="Genomic_DNA"/>
</dbReference>
<gene>
    <name evidence="3" type="ORF">LR48_Vigan10g063600</name>
</gene>
<organism evidence="3 4">
    <name type="scientific">Phaseolus angularis</name>
    <name type="common">Azuki bean</name>
    <name type="synonym">Vigna angularis</name>
    <dbReference type="NCBI Taxonomy" id="3914"/>
    <lineage>
        <taxon>Eukaryota</taxon>
        <taxon>Viridiplantae</taxon>
        <taxon>Streptophyta</taxon>
        <taxon>Embryophyta</taxon>
        <taxon>Tracheophyta</taxon>
        <taxon>Spermatophyta</taxon>
        <taxon>Magnoliopsida</taxon>
        <taxon>eudicotyledons</taxon>
        <taxon>Gunneridae</taxon>
        <taxon>Pentapetalae</taxon>
        <taxon>rosids</taxon>
        <taxon>fabids</taxon>
        <taxon>Fabales</taxon>
        <taxon>Fabaceae</taxon>
        <taxon>Papilionoideae</taxon>
        <taxon>50 kb inversion clade</taxon>
        <taxon>NPAAA clade</taxon>
        <taxon>indigoferoid/millettioid clade</taxon>
        <taxon>Phaseoleae</taxon>
        <taxon>Vigna</taxon>
    </lineage>
</organism>
<evidence type="ECO:0000259" key="2">
    <source>
        <dbReference type="Pfam" id="PF20167"/>
    </source>
</evidence>
<sequence length="174" mass="19880">MAFASGSKRIKTTTAHTKKGQAGKNKMSQPTFLSKKHQQNFEASQNKRLLMERLVEEIPLEAPKFGAEVERRHWSILTTFPAPANIAVVRDFYSNARIYSDEAEPFMSYVRGRQVSFNADAINSFLNIHWPGGNIQCQYSQAFNNDFEGVDFQEVERTLCLPRGHFHFKYGAKS</sequence>
<dbReference type="InterPro" id="IPR046796">
    <property type="entry name" value="Transposase_32_dom"/>
</dbReference>
<evidence type="ECO:0000313" key="3">
    <source>
        <dbReference type="EMBL" id="KOM54744.1"/>
    </source>
</evidence>
<name>A0A0L9VJ30_PHAAN</name>